<organism evidence="3 4">
    <name type="scientific">Salinithrix halophila</name>
    <dbReference type="NCBI Taxonomy" id="1485204"/>
    <lineage>
        <taxon>Bacteria</taxon>
        <taxon>Bacillati</taxon>
        <taxon>Bacillota</taxon>
        <taxon>Bacilli</taxon>
        <taxon>Bacillales</taxon>
        <taxon>Thermoactinomycetaceae</taxon>
        <taxon>Salinithrix</taxon>
    </lineage>
</organism>
<evidence type="ECO:0000313" key="4">
    <source>
        <dbReference type="Proteomes" id="UP001595843"/>
    </source>
</evidence>
<dbReference type="PANTHER" id="PTHR33608:SF3">
    <property type="entry name" value="SLR2013 PROTEIN"/>
    <property type="match status" value="1"/>
</dbReference>
<gene>
    <name evidence="3" type="ORF">ACFOUO_14420</name>
</gene>
<dbReference type="InterPro" id="IPR036465">
    <property type="entry name" value="vWFA_dom_sf"/>
</dbReference>
<name>A0ABV8JKX9_9BACL</name>
<reference evidence="4" key="1">
    <citation type="journal article" date="2019" name="Int. J. Syst. Evol. Microbiol.">
        <title>The Global Catalogue of Microorganisms (GCM) 10K type strain sequencing project: providing services to taxonomists for standard genome sequencing and annotation.</title>
        <authorList>
            <consortium name="The Broad Institute Genomics Platform"/>
            <consortium name="The Broad Institute Genome Sequencing Center for Infectious Disease"/>
            <person name="Wu L."/>
            <person name="Ma J."/>
        </authorList>
    </citation>
    <scope>NUCLEOTIDE SEQUENCE [LARGE SCALE GENOMIC DNA]</scope>
    <source>
        <strain evidence="4">IBRC-M 10813</strain>
    </source>
</reference>
<dbReference type="InterPro" id="IPR002881">
    <property type="entry name" value="DUF58"/>
</dbReference>
<dbReference type="Proteomes" id="UP001595843">
    <property type="component" value="Unassembled WGS sequence"/>
</dbReference>
<dbReference type="Gene3D" id="3.40.50.410">
    <property type="entry name" value="von Willebrand factor, type A domain"/>
    <property type="match status" value="1"/>
</dbReference>
<dbReference type="PANTHER" id="PTHR33608">
    <property type="entry name" value="BLL2464 PROTEIN"/>
    <property type="match status" value="1"/>
</dbReference>
<evidence type="ECO:0000259" key="2">
    <source>
        <dbReference type="Pfam" id="PF01882"/>
    </source>
</evidence>
<protein>
    <submittedName>
        <fullName evidence="3">DUF58 domain-containing protein</fullName>
    </submittedName>
</protein>
<dbReference type="EMBL" id="JBHSAP010000018">
    <property type="protein sequence ID" value="MFC4077994.1"/>
    <property type="molecule type" value="Genomic_DNA"/>
</dbReference>
<feature type="transmembrane region" description="Helical" evidence="1">
    <location>
        <begin position="24"/>
        <end position="55"/>
    </location>
</feature>
<evidence type="ECO:0000313" key="3">
    <source>
        <dbReference type="EMBL" id="MFC4077994.1"/>
    </source>
</evidence>
<evidence type="ECO:0000256" key="1">
    <source>
        <dbReference type="SAM" id="Phobius"/>
    </source>
</evidence>
<dbReference type="RefSeq" id="WP_380705827.1">
    <property type="nucleotide sequence ID" value="NZ_JBHSAP010000018.1"/>
</dbReference>
<keyword evidence="1" id="KW-1133">Transmembrane helix</keyword>
<dbReference type="CDD" id="cd00198">
    <property type="entry name" value="vWFA"/>
    <property type="match status" value="1"/>
</dbReference>
<sequence length="452" mass="50665">MTSSGKSSVRSPSRGSTWLPTTRLLGWFATGLAVTALGWGLGYTILFTSTYYLLLTAVVLREGRKLYHCQPLILTRRSDVFFELGEDVPVELSAAHPGGIPLTLTLRDDYPNGFTTDRREMRLKLPPNGVAAVTYRARPHQRGCHRFGDIHVRIGGPLGLVLLQQVIHAAEEKQVYPLLTEVRKVRSGVYRKLAAEGSHSSKGWGRSTAFSHIREYVPGDDPRWINWNATARRGKLVANVYQPEHGQQAVILIDCGRVMGVRDGEKTRLDRAIEGALAFAAMALERGDQVSLLAFSDRIKRWVPPGKGTRQLKRLIEAVYDLEADFVESAYQMAMETLVLHHKRRALVSLFTDAGNLIFAEELIRQLAVLRRRHLVLTVTIQDPLSKKEAGRFPEDEPDVYRKAVAEVISEERTERLTQLKRRGVVVLDVPPGQLAGSVIHTYIDIKNRSLL</sequence>
<feature type="domain" description="DUF58" evidence="2">
    <location>
        <begin position="213"/>
        <end position="386"/>
    </location>
</feature>
<comment type="caution">
    <text evidence="3">The sequence shown here is derived from an EMBL/GenBank/DDBJ whole genome shotgun (WGS) entry which is preliminary data.</text>
</comment>
<accession>A0ABV8JKX9</accession>
<proteinExistence type="predicted"/>
<keyword evidence="1" id="KW-0472">Membrane</keyword>
<dbReference type="Pfam" id="PF01882">
    <property type="entry name" value="DUF58"/>
    <property type="match status" value="1"/>
</dbReference>
<keyword evidence="4" id="KW-1185">Reference proteome</keyword>
<keyword evidence="1" id="KW-0812">Transmembrane</keyword>
<dbReference type="SUPFAM" id="SSF53300">
    <property type="entry name" value="vWA-like"/>
    <property type="match status" value="1"/>
</dbReference>